<accession>A0DDX6</accession>
<dbReference type="OrthoDB" id="289811at2759"/>
<dbReference type="Proteomes" id="UP000000600">
    <property type="component" value="Unassembled WGS sequence"/>
</dbReference>
<organism evidence="1 2">
    <name type="scientific">Paramecium tetraurelia</name>
    <dbReference type="NCBI Taxonomy" id="5888"/>
    <lineage>
        <taxon>Eukaryota</taxon>
        <taxon>Sar</taxon>
        <taxon>Alveolata</taxon>
        <taxon>Ciliophora</taxon>
        <taxon>Intramacronucleata</taxon>
        <taxon>Oligohymenophorea</taxon>
        <taxon>Peniculida</taxon>
        <taxon>Parameciidae</taxon>
        <taxon>Paramecium</taxon>
    </lineage>
</organism>
<protein>
    <submittedName>
        <fullName evidence="1">Uncharacterized protein</fullName>
    </submittedName>
</protein>
<dbReference type="AlphaFoldDB" id="A0DDX6"/>
<dbReference type="GeneID" id="5034425"/>
<evidence type="ECO:0000313" key="1">
    <source>
        <dbReference type="EMBL" id="CAK81243.1"/>
    </source>
</evidence>
<dbReference type="EMBL" id="CT868396">
    <property type="protein sequence ID" value="CAK81243.1"/>
    <property type="molecule type" value="Genomic_DNA"/>
</dbReference>
<proteinExistence type="predicted"/>
<dbReference type="HOGENOM" id="CLU_1753247_0_0_1"/>
<dbReference type="KEGG" id="ptm:GSPATT00016084001"/>
<dbReference type="RefSeq" id="XP_001448640.1">
    <property type="nucleotide sequence ID" value="XM_001448603.1"/>
</dbReference>
<gene>
    <name evidence="1" type="ORF">GSPATT00016084001</name>
</gene>
<dbReference type="InParanoid" id="A0DDX6"/>
<keyword evidence="2" id="KW-1185">Reference proteome</keyword>
<evidence type="ECO:0000313" key="2">
    <source>
        <dbReference type="Proteomes" id="UP000000600"/>
    </source>
</evidence>
<name>A0DDX6_PARTE</name>
<reference evidence="1 2" key="1">
    <citation type="journal article" date="2006" name="Nature">
        <title>Global trends of whole-genome duplications revealed by the ciliate Paramecium tetraurelia.</title>
        <authorList>
            <consortium name="Genoscope"/>
            <person name="Aury J.-M."/>
            <person name="Jaillon O."/>
            <person name="Duret L."/>
            <person name="Noel B."/>
            <person name="Jubin C."/>
            <person name="Porcel B.M."/>
            <person name="Segurens B."/>
            <person name="Daubin V."/>
            <person name="Anthouard V."/>
            <person name="Aiach N."/>
            <person name="Arnaiz O."/>
            <person name="Billaut A."/>
            <person name="Beisson J."/>
            <person name="Blanc I."/>
            <person name="Bouhouche K."/>
            <person name="Camara F."/>
            <person name="Duharcourt S."/>
            <person name="Guigo R."/>
            <person name="Gogendeau D."/>
            <person name="Katinka M."/>
            <person name="Keller A.-M."/>
            <person name="Kissmehl R."/>
            <person name="Klotz C."/>
            <person name="Koll F."/>
            <person name="Le Moue A."/>
            <person name="Lepere C."/>
            <person name="Malinsky S."/>
            <person name="Nowacki M."/>
            <person name="Nowak J.K."/>
            <person name="Plattner H."/>
            <person name="Poulain J."/>
            <person name="Ruiz F."/>
            <person name="Serrano V."/>
            <person name="Zagulski M."/>
            <person name="Dessen P."/>
            <person name="Betermier M."/>
            <person name="Weissenbach J."/>
            <person name="Scarpelli C."/>
            <person name="Schachter V."/>
            <person name="Sperling L."/>
            <person name="Meyer E."/>
            <person name="Cohen J."/>
            <person name="Wincker P."/>
        </authorList>
    </citation>
    <scope>NUCLEOTIDE SEQUENCE [LARGE SCALE GENOMIC DNA]</scope>
    <source>
        <strain evidence="1 2">Stock d4-2</strain>
    </source>
</reference>
<sequence length="149" mass="18084">MMNQFHYLVVKKIISDQIKLCFSNYFELLRQKLARTKQYLIVLARCSNLFAVDGSNCADEYTINTYLSKYHEFLFLNIRLSQLNYITKELKYFYKLQYTSFDVKLYKFYYNNRKPSLLISVQLRVTTQAIDKYFSQKIINNYVKIYLQF</sequence>